<dbReference type="AlphaFoldDB" id="D2VAY7"/>
<proteinExistence type="inferred from homology"/>
<dbReference type="VEuPathDB" id="AmoebaDB:NAEGRDRAFT_66025"/>
<dbReference type="PANTHER" id="PTHR11102">
    <property type="entry name" value="SEL-1-LIKE PROTEIN"/>
    <property type="match status" value="1"/>
</dbReference>
<dbReference type="InterPro" id="IPR006597">
    <property type="entry name" value="Sel1-like"/>
</dbReference>
<dbReference type="STRING" id="5762.D2VAY7"/>
<evidence type="ECO:0000313" key="3">
    <source>
        <dbReference type="Proteomes" id="UP000006671"/>
    </source>
</evidence>
<evidence type="ECO:0000256" key="1">
    <source>
        <dbReference type="ARBA" id="ARBA00038101"/>
    </source>
</evidence>
<dbReference type="Pfam" id="PF08238">
    <property type="entry name" value="Sel1"/>
    <property type="match status" value="7"/>
</dbReference>
<accession>D2VAY7</accession>
<organism evidence="3">
    <name type="scientific">Naegleria gruberi</name>
    <name type="common">Amoeba</name>
    <dbReference type="NCBI Taxonomy" id="5762"/>
    <lineage>
        <taxon>Eukaryota</taxon>
        <taxon>Discoba</taxon>
        <taxon>Heterolobosea</taxon>
        <taxon>Tetramitia</taxon>
        <taxon>Eutetramitia</taxon>
        <taxon>Vahlkampfiidae</taxon>
        <taxon>Naegleria</taxon>
    </lineage>
</organism>
<sequence length="391" mass="44311">MSEALSLNDPSSEVEYDLGSMPLEELIELYEKMENDRIDLEKLNEIVYEICDVYMVENNEEKVFEWKLKAAEKGIVDAQASVAEMYDEGRGVSANYEKALYWLIKAAEGGDLESQILLGWYYEKGKGMDQPNNEMSFKWYKQAADFGVVDAIHRCGYSLLKIGDAQGAMSWFIKGLECRDGPSMVELAEMYRSGEGVVKDMKKSFEYYEMAAKVECRRGLMGVGTAYQFGFGVGVNFEKARHYFELGALQNCPGSMNNLADMYWKGEGVERNFQKALEWVKKSIELGSYDGIATYGEMILAGDGVEQDYNKAFENFKIASENNCSFAHALLGRMYENGWGCEKDISKAFLLYLKGAKEYDEAAVERLESTFKTSLYKKSFHLCDVVITTEP</sequence>
<dbReference type="OrthoDB" id="2384430at2759"/>
<dbReference type="KEGG" id="ngr:NAEGRDRAFT_66025"/>
<dbReference type="EMBL" id="GG738860">
    <property type="protein sequence ID" value="EFC46031.1"/>
    <property type="molecule type" value="Genomic_DNA"/>
</dbReference>
<dbReference type="InterPro" id="IPR011990">
    <property type="entry name" value="TPR-like_helical_dom_sf"/>
</dbReference>
<comment type="similarity">
    <text evidence="1">Belongs to the sel-1 family.</text>
</comment>
<name>D2VAY7_NAEGR</name>
<dbReference type="Gene3D" id="1.25.40.10">
    <property type="entry name" value="Tetratricopeptide repeat domain"/>
    <property type="match status" value="2"/>
</dbReference>
<evidence type="ECO:0000313" key="2">
    <source>
        <dbReference type="EMBL" id="EFC46031.1"/>
    </source>
</evidence>
<dbReference type="Proteomes" id="UP000006671">
    <property type="component" value="Unassembled WGS sequence"/>
</dbReference>
<dbReference type="eggNOG" id="KOG1550">
    <property type="taxonomic scope" value="Eukaryota"/>
</dbReference>
<protein>
    <submittedName>
        <fullName evidence="2">Predicted protein</fullName>
    </submittedName>
</protein>
<dbReference type="InterPro" id="IPR050767">
    <property type="entry name" value="Sel1_AlgK"/>
</dbReference>
<keyword evidence="3" id="KW-1185">Reference proteome</keyword>
<gene>
    <name evidence="2" type="ORF">NAEGRDRAFT_66025</name>
</gene>
<reference evidence="2 3" key="1">
    <citation type="journal article" date="2010" name="Cell">
        <title>The genome of Naegleria gruberi illuminates early eukaryotic versatility.</title>
        <authorList>
            <person name="Fritz-Laylin L.K."/>
            <person name="Prochnik S.E."/>
            <person name="Ginger M.L."/>
            <person name="Dacks J.B."/>
            <person name="Carpenter M.L."/>
            <person name="Field M.C."/>
            <person name="Kuo A."/>
            <person name="Paredez A."/>
            <person name="Chapman J."/>
            <person name="Pham J."/>
            <person name="Shu S."/>
            <person name="Neupane R."/>
            <person name="Cipriano M."/>
            <person name="Mancuso J."/>
            <person name="Tu H."/>
            <person name="Salamov A."/>
            <person name="Lindquist E."/>
            <person name="Shapiro H."/>
            <person name="Lucas S."/>
            <person name="Grigoriev I.V."/>
            <person name="Cande W.Z."/>
            <person name="Fulton C."/>
            <person name="Rokhsar D.S."/>
            <person name="Dawson S.C."/>
        </authorList>
    </citation>
    <scope>NUCLEOTIDE SEQUENCE [LARGE SCALE GENOMIC DNA]</scope>
    <source>
        <strain evidence="2 3">NEG-M</strain>
    </source>
</reference>
<dbReference type="GeneID" id="8859337"/>
<dbReference type="RefSeq" id="XP_002678775.1">
    <property type="nucleotide sequence ID" value="XM_002678729.1"/>
</dbReference>
<dbReference type="PANTHER" id="PTHR11102:SF160">
    <property type="entry name" value="ERAD-ASSOCIATED E3 UBIQUITIN-PROTEIN LIGASE COMPONENT HRD3"/>
    <property type="match status" value="1"/>
</dbReference>
<dbReference type="InParanoid" id="D2VAY7"/>
<dbReference type="SMART" id="SM00671">
    <property type="entry name" value="SEL1"/>
    <property type="match status" value="7"/>
</dbReference>
<dbReference type="SUPFAM" id="SSF81901">
    <property type="entry name" value="HCP-like"/>
    <property type="match status" value="2"/>
</dbReference>